<comment type="caution">
    <text evidence="3">The sequence shown here is derived from an EMBL/GenBank/DDBJ whole genome shotgun (WGS) entry which is preliminary data.</text>
</comment>
<dbReference type="Pfam" id="PF26050">
    <property type="entry name" value="Helical_CED_Drosha"/>
    <property type="match status" value="1"/>
</dbReference>
<feature type="compositionally biased region" description="Basic residues" evidence="1">
    <location>
        <begin position="723"/>
        <end position="733"/>
    </location>
</feature>
<feature type="compositionally biased region" description="Basic and acidic residues" evidence="1">
    <location>
        <begin position="417"/>
        <end position="438"/>
    </location>
</feature>
<feature type="compositionally biased region" description="Basic and acidic residues" evidence="1">
    <location>
        <begin position="824"/>
        <end position="839"/>
    </location>
</feature>
<feature type="compositionally biased region" description="Basic residues" evidence="1">
    <location>
        <begin position="407"/>
        <end position="416"/>
    </location>
</feature>
<dbReference type="InterPro" id="IPR058938">
    <property type="entry name" value="Helical_CED_Drosha"/>
</dbReference>
<feature type="domain" description="Ribonuclease 3 central" evidence="2">
    <location>
        <begin position="1168"/>
        <end position="1300"/>
    </location>
</feature>
<proteinExistence type="predicted"/>
<dbReference type="SUPFAM" id="SSF56672">
    <property type="entry name" value="DNA/RNA polymerases"/>
    <property type="match status" value="1"/>
</dbReference>
<feature type="compositionally biased region" description="Basic and acidic residues" evidence="1">
    <location>
        <begin position="790"/>
        <end position="813"/>
    </location>
</feature>
<dbReference type="Gene3D" id="3.10.10.10">
    <property type="entry name" value="HIV Type 1 Reverse Transcriptase, subunit A, domain 1"/>
    <property type="match status" value="1"/>
</dbReference>
<name>A0A4Y2H5R5_ARAVE</name>
<dbReference type="GO" id="GO:0004525">
    <property type="term" value="F:ribonuclease III activity"/>
    <property type="evidence" value="ECO:0007669"/>
    <property type="project" value="InterPro"/>
</dbReference>
<dbReference type="Gene3D" id="1.10.1520.10">
    <property type="entry name" value="Ribonuclease III domain"/>
    <property type="match status" value="1"/>
</dbReference>
<feature type="compositionally biased region" description="Basic and acidic residues" evidence="1">
    <location>
        <begin position="746"/>
        <end position="777"/>
    </location>
</feature>
<feature type="compositionally biased region" description="Basic and acidic residues" evidence="1">
    <location>
        <begin position="556"/>
        <end position="567"/>
    </location>
</feature>
<gene>
    <name evidence="3" type="primary">Drosha</name>
    <name evidence="3" type="ORF">AVEN_186988_1</name>
</gene>
<dbReference type="EMBL" id="BGPR01001694">
    <property type="protein sequence ID" value="GBM59674.1"/>
    <property type="molecule type" value="Genomic_DNA"/>
</dbReference>
<evidence type="ECO:0000259" key="2">
    <source>
        <dbReference type="Pfam" id="PF26050"/>
    </source>
</evidence>
<accession>A0A4Y2H5R5</accession>
<feature type="compositionally biased region" description="Basic and acidic residues" evidence="1">
    <location>
        <begin position="324"/>
        <end position="353"/>
    </location>
</feature>
<feature type="region of interest" description="Disordered" evidence="1">
    <location>
        <begin position="687"/>
        <end position="868"/>
    </location>
</feature>
<keyword evidence="4" id="KW-1185">Reference proteome</keyword>
<feature type="compositionally biased region" description="Basic and acidic residues" evidence="1">
    <location>
        <begin position="705"/>
        <end position="720"/>
    </location>
</feature>
<dbReference type="OrthoDB" id="6432356at2759"/>
<evidence type="ECO:0000313" key="4">
    <source>
        <dbReference type="Proteomes" id="UP000499080"/>
    </source>
</evidence>
<dbReference type="GO" id="GO:0006396">
    <property type="term" value="P:RNA processing"/>
    <property type="evidence" value="ECO:0007669"/>
    <property type="project" value="InterPro"/>
</dbReference>
<sequence>MKLKLRDGAKPSYTPEWNVPYALREKVDKELDYLKAAGIISKSITSDWGLPLVIHTRCFYPLSKLFRKNQKFYWNKEHEHAFLKFKEEISSDRVLVPFDPELPVTPSSNSVPNSYPWNLSSSTPVNQAWRYPQNAYPSPPPPRSTWNRNTDCNVTWPYANAPVLPGNGPPTNNLNICPPPPSAVNLSVPPPTFPNRLAPSGISPGLPYTPPVVPPPRTFSVPPPVLHVPPPSVPPPAILQENSLHSRAPISIDSNVSSSTVPKKDADLLSSSATSQYLVKLDEQTCLNIKQDRCEPKSSTDQVSGSLIKHKEESYANLKHKNVKSSDSDKTSCSKKKCKEDTRSENHKDNSKDLKKRKRDSSILSRKEKLDSKREIETSSGDKRSSKYSEKPKERSKSCYSRSPSPFRRRHSKSRSYSKERSYSHRSSVDRRGYESRDRSKRHSTRDRSFSRSRKSRSPSTCYYVSDRKRRRSYSRDRRVSRSHSRRRSIERQRDLNEKRRSRCRSSRSASKTPVSCKRTKVEASKSKKSSSKIQKSNSKTKDATKGVPVHSPSVSKEEKVIKEDRKGIKKDVSVEKTRFHTTTKSEKCSTSSEVLNTESNISGKCIQDIERNMQKDDISKDETDESNKLSDLSCVKNDENLELKKLSRSSSPKLSTCIKLKETHEMSNCITDFKLEVCEKSSVSLMHSPSKHERNSVSRATACSKDKLDKNEKPKRDSSKTPVKKCGTKVKNRTSDLKSSSQKRCSSEKTPDSKDKKVRKSDSRKRSIHSRSRDLSPYHSNRRRRSISRSRERSRYRSESRNREDSKKREVKYSPSSPRFRRERSEVDNRCRSRDRVLSRRRLRSREREATPDNQPSLSTEASKWIKSSSSELYYSRIEEDPKEVVATDALKELHNKFRYELVERAARVRAGKPKYDPPVRKTKLRNHKPKELQCDDDSSSSSEKSSSSEEEDTSLEELEKKRQHPDRLHTELWFNDPKEMNDGPLCRCSMKASRSGIRHGIYVGEEHLPSCDPYRNNSKSLYHYKIAMTPVTNFLTKSPTIIEHEGEKYVFEGFSMFSHKPLPKLPNCKVIRFNYEYTILYVEEEMPTNFTVAGLELFNGFLLQEVLELIDLEWKAHNDPDGCPQFHFMPRFAKISKEEGKELLSLNVIMEYLLNSNKILIDEENLAEILSYSNKKWQDLADEVKGMIVTCPGMKPSSIRVDQLDREHIDSHSESTFPVIVHFGVRPPQLSYAGNPQYQKAWRDYVKYRHLLANKPKVRYADRHKLMQKETRLQEMRMENDLKRDVTVVISSKGFYKTGIMSDVVQHAMLLPVLVCHLRFHASLNKLEENIGYKFIDRYLLQLALTHPSYRENFGTNPDHARNSLTNCGLRQPQYGDRRIHYMNTRKRGT</sequence>
<dbReference type="GO" id="GO:0071897">
    <property type="term" value="P:DNA biosynthetic process"/>
    <property type="evidence" value="ECO:0007669"/>
    <property type="project" value="UniProtKB-ARBA"/>
</dbReference>
<feature type="region of interest" description="Disordered" evidence="1">
    <location>
        <begin position="314"/>
        <end position="567"/>
    </location>
</feature>
<evidence type="ECO:0000256" key="1">
    <source>
        <dbReference type="SAM" id="MobiDB-lite"/>
    </source>
</evidence>
<evidence type="ECO:0000313" key="3">
    <source>
        <dbReference type="EMBL" id="GBM59674.1"/>
    </source>
</evidence>
<dbReference type="InterPro" id="IPR043502">
    <property type="entry name" value="DNA/RNA_pol_sf"/>
</dbReference>
<feature type="compositionally biased region" description="Basic and acidic residues" evidence="1">
    <location>
        <begin position="488"/>
        <end position="499"/>
    </location>
</feature>
<dbReference type="SUPFAM" id="SSF69065">
    <property type="entry name" value="RNase III domain-like"/>
    <property type="match status" value="1"/>
</dbReference>
<feature type="compositionally biased region" description="Polar residues" evidence="1">
    <location>
        <begin position="853"/>
        <end position="868"/>
    </location>
</feature>
<feature type="compositionally biased region" description="Basic and acidic residues" evidence="1">
    <location>
        <begin position="365"/>
        <end position="397"/>
    </location>
</feature>
<organism evidence="3 4">
    <name type="scientific">Araneus ventricosus</name>
    <name type="common">Orbweaver spider</name>
    <name type="synonym">Epeira ventricosa</name>
    <dbReference type="NCBI Taxonomy" id="182803"/>
    <lineage>
        <taxon>Eukaryota</taxon>
        <taxon>Metazoa</taxon>
        <taxon>Ecdysozoa</taxon>
        <taxon>Arthropoda</taxon>
        <taxon>Chelicerata</taxon>
        <taxon>Arachnida</taxon>
        <taxon>Araneae</taxon>
        <taxon>Araneomorphae</taxon>
        <taxon>Entelegynae</taxon>
        <taxon>Araneoidea</taxon>
        <taxon>Araneidae</taxon>
        <taxon>Araneus</taxon>
    </lineage>
</organism>
<reference evidence="3 4" key="1">
    <citation type="journal article" date="2019" name="Sci. Rep.">
        <title>Orb-weaving spider Araneus ventricosus genome elucidates the spidroin gene catalogue.</title>
        <authorList>
            <person name="Kono N."/>
            <person name="Nakamura H."/>
            <person name="Ohtoshi R."/>
            <person name="Moran D.A.P."/>
            <person name="Shinohara A."/>
            <person name="Yoshida Y."/>
            <person name="Fujiwara M."/>
            <person name="Mori M."/>
            <person name="Tomita M."/>
            <person name="Arakawa K."/>
        </authorList>
    </citation>
    <scope>NUCLEOTIDE SEQUENCE [LARGE SCALE GENOMIC DNA]</scope>
</reference>
<dbReference type="Proteomes" id="UP000499080">
    <property type="component" value="Unassembled WGS sequence"/>
</dbReference>
<dbReference type="InterPro" id="IPR036389">
    <property type="entry name" value="RNase_III_sf"/>
</dbReference>
<feature type="region of interest" description="Disordered" evidence="1">
    <location>
        <begin position="913"/>
        <end position="977"/>
    </location>
</feature>
<feature type="compositionally biased region" description="Basic and acidic residues" evidence="1">
    <location>
        <begin position="959"/>
        <end position="977"/>
    </location>
</feature>
<protein>
    <submittedName>
        <fullName evidence="3">Ribonuclease 3</fullName>
    </submittedName>
</protein>
<feature type="compositionally biased region" description="Basic residues" evidence="1">
    <location>
        <begin position="439"/>
        <end position="457"/>
    </location>
</feature>